<organism evidence="1 2">
    <name type="scientific">Prevotella pallens</name>
    <dbReference type="NCBI Taxonomy" id="60133"/>
    <lineage>
        <taxon>Bacteria</taxon>
        <taxon>Pseudomonadati</taxon>
        <taxon>Bacteroidota</taxon>
        <taxon>Bacteroidia</taxon>
        <taxon>Bacteroidales</taxon>
        <taxon>Prevotellaceae</taxon>
        <taxon>Prevotella</taxon>
    </lineage>
</organism>
<dbReference type="Proteomes" id="UP000254235">
    <property type="component" value="Unassembled WGS sequence"/>
</dbReference>
<evidence type="ECO:0000313" key="2">
    <source>
        <dbReference type="Proteomes" id="UP000254235"/>
    </source>
</evidence>
<sequence>MKTTINSLIELTAISNNENRIELYKAMAQKLKNATKQEQNHLLKHFYSNLCGLMAHSEMESNEYNKLNILLKHLQNICQASQQP</sequence>
<dbReference type="AlphaFoldDB" id="A0A379G9D3"/>
<accession>A0A379G9D3</accession>
<protein>
    <submittedName>
        <fullName evidence="1">Uncharacterized protein</fullName>
    </submittedName>
</protein>
<evidence type="ECO:0000313" key="1">
    <source>
        <dbReference type="EMBL" id="SUC37644.1"/>
    </source>
</evidence>
<name>A0A379G9D3_9BACT</name>
<dbReference type="RefSeq" id="WP_115084048.1">
    <property type="nucleotide sequence ID" value="NZ_CBDEWS010000025.1"/>
</dbReference>
<dbReference type="GeneID" id="78571771"/>
<reference evidence="1 2" key="1">
    <citation type="submission" date="2018-06" db="EMBL/GenBank/DDBJ databases">
        <authorList>
            <consortium name="Pathogen Informatics"/>
            <person name="Doyle S."/>
        </authorList>
    </citation>
    <scope>NUCLEOTIDE SEQUENCE [LARGE SCALE GENOMIC DNA]</scope>
    <source>
        <strain evidence="1 2">NCTC13043</strain>
    </source>
</reference>
<gene>
    <name evidence="1" type="ORF">NCTC13043_02134</name>
</gene>
<proteinExistence type="predicted"/>
<dbReference type="OrthoDB" id="1082346at2"/>
<dbReference type="EMBL" id="UGTP01000002">
    <property type="protein sequence ID" value="SUC37644.1"/>
    <property type="molecule type" value="Genomic_DNA"/>
</dbReference>